<evidence type="ECO:0000313" key="2">
    <source>
        <dbReference type="Proteomes" id="UP000259952"/>
    </source>
</evidence>
<dbReference type="GeneID" id="54998503"/>
<accession>A0A346FCM4</accession>
<reference evidence="1 2" key="1">
    <citation type="submission" date="2018-06" db="EMBL/GenBank/DDBJ databases">
        <authorList>
            <person name="Searcy Z.E."/>
            <person name="Delesalle V.A."/>
            <person name="Garlena R.A."/>
            <person name="Russell D.A."/>
            <person name="Pope W.H."/>
            <person name="Jacobs-Sera D."/>
            <person name="Hatfull G.F."/>
        </authorList>
    </citation>
    <scope>NUCLEOTIDE SEQUENCE [LARGE SCALE GENOMIC DNA]</scope>
</reference>
<evidence type="ECO:0000313" key="1">
    <source>
        <dbReference type="EMBL" id="AXN53488.1"/>
    </source>
</evidence>
<sequence>MGAAENRAKNAKMASDLVARGIFHGKRLTKSLAPNPLSPGFLSQVGSAAYRKMTPEQRRKQCW</sequence>
<protein>
    <submittedName>
        <fullName evidence="1">Uncharacterized protein</fullName>
    </submittedName>
</protein>
<organism evidence="1 2">
    <name type="scientific">Gordonia phage Fryberger</name>
    <dbReference type="NCBI Taxonomy" id="2250392"/>
    <lineage>
        <taxon>Viruses</taxon>
        <taxon>Duplodnaviria</taxon>
        <taxon>Heunggongvirae</taxon>
        <taxon>Uroviricota</taxon>
        <taxon>Caudoviricetes</taxon>
        <taxon>Ronaldovirus</taxon>
        <taxon>Ronaldovirus fryberger</taxon>
    </lineage>
</organism>
<gene>
    <name evidence="1" type="primary">70</name>
    <name evidence="1" type="ORF">SEA_FRYBERGER_70</name>
</gene>
<dbReference type="KEGG" id="vg:54998503"/>
<keyword evidence="2" id="KW-1185">Reference proteome</keyword>
<dbReference type="RefSeq" id="YP_009807622.1">
    <property type="nucleotide sequence ID" value="NC_048027.1"/>
</dbReference>
<dbReference type="Proteomes" id="UP000259952">
    <property type="component" value="Segment"/>
</dbReference>
<dbReference type="EMBL" id="MH479913">
    <property type="protein sequence ID" value="AXN53488.1"/>
    <property type="molecule type" value="Genomic_DNA"/>
</dbReference>
<proteinExistence type="predicted"/>
<name>A0A346FCM4_9CAUD</name>